<evidence type="ECO:0000313" key="7">
    <source>
        <dbReference type="Proteomes" id="UP001448207"/>
    </source>
</evidence>
<name>A0ABR3AQJ4_PHYBL</name>
<dbReference type="Gene3D" id="3.30.70.330">
    <property type="match status" value="1"/>
</dbReference>
<evidence type="ECO:0000259" key="5">
    <source>
        <dbReference type="PROSITE" id="PS50102"/>
    </source>
</evidence>
<feature type="compositionally biased region" description="Basic residues" evidence="4">
    <location>
        <begin position="287"/>
        <end position="298"/>
    </location>
</feature>
<comment type="caution">
    <text evidence="6">The sequence shown here is derived from an EMBL/GenBank/DDBJ whole genome shotgun (WGS) entry which is preliminary data.</text>
</comment>
<evidence type="ECO:0000256" key="4">
    <source>
        <dbReference type="SAM" id="MobiDB-lite"/>
    </source>
</evidence>
<keyword evidence="3" id="KW-0694">RNA-binding</keyword>
<feature type="domain" description="RRM" evidence="5">
    <location>
        <begin position="46"/>
        <end position="124"/>
    </location>
</feature>
<feature type="compositionally biased region" description="Low complexity" evidence="4">
    <location>
        <begin position="230"/>
        <end position="256"/>
    </location>
</feature>
<dbReference type="InterPro" id="IPR035979">
    <property type="entry name" value="RBD_domain_sf"/>
</dbReference>
<dbReference type="SUPFAM" id="SSF54928">
    <property type="entry name" value="RNA-binding domain, RBD"/>
    <property type="match status" value="1"/>
</dbReference>
<keyword evidence="7" id="KW-1185">Reference proteome</keyword>
<evidence type="ECO:0000256" key="3">
    <source>
        <dbReference type="PROSITE-ProRule" id="PRU00176"/>
    </source>
</evidence>
<dbReference type="InterPro" id="IPR000504">
    <property type="entry name" value="RRM_dom"/>
</dbReference>
<feature type="compositionally biased region" description="Basic residues" evidence="4">
    <location>
        <begin position="267"/>
        <end position="278"/>
    </location>
</feature>
<dbReference type="InterPro" id="IPR012677">
    <property type="entry name" value="Nucleotide-bd_a/b_plait_sf"/>
</dbReference>
<feature type="compositionally biased region" description="Basic and acidic residues" evidence="4">
    <location>
        <begin position="141"/>
        <end position="157"/>
    </location>
</feature>
<proteinExistence type="predicted"/>
<accession>A0ABR3AQJ4</accession>
<gene>
    <name evidence="6" type="ORF">J3Q64DRAFT_1702618</name>
</gene>
<keyword evidence="2" id="KW-0539">Nucleus</keyword>
<organism evidence="6 7">
    <name type="scientific">Phycomyces blakesleeanus</name>
    <dbReference type="NCBI Taxonomy" id="4837"/>
    <lineage>
        <taxon>Eukaryota</taxon>
        <taxon>Fungi</taxon>
        <taxon>Fungi incertae sedis</taxon>
        <taxon>Mucoromycota</taxon>
        <taxon>Mucoromycotina</taxon>
        <taxon>Mucoromycetes</taxon>
        <taxon>Mucorales</taxon>
        <taxon>Phycomycetaceae</taxon>
        <taxon>Phycomyces</taxon>
    </lineage>
</organism>
<dbReference type="SMART" id="SM00360">
    <property type="entry name" value="RRM"/>
    <property type="match status" value="1"/>
</dbReference>
<dbReference type="Proteomes" id="UP001448207">
    <property type="component" value="Unassembled WGS sequence"/>
</dbReference>
<feature type="region of interest" description="Disordered" evidence="4">
    <location>
        <begin position="141"/>
        <end position="328"/>
    </location>
</feature>
<sequence>MWYAKEYHPIQVGSIDGTDKIPHDAAVERAQQVKYRPPKLSTDPTKTIFVGRLNFDTTEDTLNQHFGQIGSIESLRLIRNQVTGASEGYAFITYDTTEAAKEAYQTAHQTIIDNHVILIDYERGRIMEGWVPRRLGGGFGGKKESGQLRFGARDRPFRRPILGPKEGSEQIIILPDQRREDTWRTKAHTLSRPSSTDHLPRFREDSLNRSHSRSRNSRSRSPHSRRSRPRSPNSRSSRPRSPNSRSTRQRSPPSRSSRLRSPDSRSSRLRSPHSRSSRPRSPDSRSSRPRSPHSRSSRSRSPYSRTNRNYNHRSFYHASDRHDRKRAG</sequence>
<dbReference type="PROSITE" id="PS50102">
    <property type="entry name" value="RRM"/>
    <property type="match status" value="1"/>
</dbReference>
<feature type="compositionally biased region" description="Basic and acidic residues" evidence="4">
    <location>
        <begin position="198"/>
        <end position="208"/>
    </location>
</feature>
<evidence type="ECO:0000313" key="6">
    <source>
        <dbReference type="EMBL" id="KAL0078467.1"/>
    </source>
</evidence>
<evidence type="ECO:0000256" key="2">
    <source>
        <dbReference type="ARBA" id="ARBA00023242"/>
    </source>
</evidence>
<dbReference type="PANTHER" id="PTHR13952:SF6">
    <property type="entry name" value="U11_U12 SMALL NUCLEAR RIBONUCLEOPROTEIN 35 KDA PROTEIN"/>
    <property type="match status" value="1"/>
</dbReference>
<reference evidence="6 7" key="1">
    <citation type="submission" date="2024-04" db="EMBL/GenBank/DDBJ databases">
        <title>Symmetric and asymmetric DNA N6-adenine methylation regulates different biological responses in Mucorales.</title>
        <authorList>
            <consortium name="Lawrence Berkeley National Laboratory"/>
            <person name="Lax C."/>
            <person name="Mondo S.J."/>
            <person name="Osorio-Concepcion M."/>
            <person name="Muszewska A."/>
            <person name="Corrochano-Luque M."/>
            <person name="Gutierrez G."/>
            <person name="Riley R."/>
            <person name="Lipzen A."/>
            <person name="Guo J."/>
            <person name="Hundley H."/>
            <person name="Amirebrahimi M."/>
            <person name="Ng V."/>
            <person name="Lorenzo-Gutierrez D."/>
            <person name="Binder U."/>
            <person name="Yang J."/>
            <person name="Song Y."/>
            <person name="Canovas D."/>
            <person name="Navarro E."/>
            <person name="Freitag M."/>
            <person name="Gabaldon T."/>
            <person name="Grigoriev I.V."/>
            <person name="Corrochano L.M."/>
            <person name="Nicolas F.E."/>
            <person name="Garre V."/>
        </authorList>
    </citation>
    <scope>NUCLEOTIDE SEQUENCE [LARGE SCALE GENOMIC DNA]</scope>
    <source>
        <strain evidence="6 7">L51</strain>
    </source>
</reference>
<feature type="compositionally biased region" description="Basic residues" evidence="4">
    <location>
        <begin position="210"/>
        <end position="229"/>
    </location>
</feature>
<protein>
    <recommendedName>
        <fullName evidence="5">RRM domain-containing protein</fullName>
    </recommendedName>
</protein>
<dbReference type="PANTHER" id="PTHR13952">
    <property type="entry name" value="U1 SMALL NUCLEAR RIBONUCLEOPROTEIN 70 KD"/>
    <property type="match status" value="1"/>
</dbReference>
<dbReference type="Pfam" id="PF00076">
    <property type="entry name" value="RRM_1"/>
    <property type="match status" value="1"/>
</dbReference>
<dbReference type="InterPro" id="IPR051183">
    <property type="entry name" value="U1_U11-U12_snRNP_70-35kDa"/>
</dbReference>
<dbReference type="EMBL" id="JBCLYO010000025">
    <property type="protein sequence ID" value="KAL0078467.1"/>
    <property type="molecule type" value="Genomic_DNA"/>
</dbReference>
<comment type="subcellular location">
    <subcellularLocation>
        <location evidence="1">Nucleus</location>
    </subcellularLocation>
</comment>
<evidence type="ECO:0000256" key="1">
    <source>
        <dbReference type="ARBA" id="ARBA00004123"/>
    </source>
</evidence>